<evidence type="ECO:0000313" key="4">
    <source>
        <dbReference type="EMBL" id="NOU77496.1"/>
    </source>
</evidence>
<dbReference type="PROSITE" id="PS51257">
    <property type="entry name" value="PROKAR_LIPOPROTEIN"/>
    <property type="match status" value="1"/>
</dbReference>
<dbReference type="Proteomes" id="UP000596857">
    <property type="component" value="Unassembled WGS sequence"/>
</dbReference>
<organism evidence="4 5">
    <name type="scientific">Paenibacillus phytohabitans</name>
    <dbReference type="NCBI Taxonomy" id="2654978"/>
    <lineage>
        <taxon>Bacteria</taxon>
        <taxon>Bacillati</taxon>
        <taxon>Bacillota</taxon>
        <taxon>Bacilli</taxon>
        <taxon>Bacillales</taxon>
        <taxon>Paenibacillaceae</taxon>
        <taxon>Paenibacillus</taxon>
    </lineage>
</organism>
<feature type="domain" description="Flavodoxin-like" evidence="3">
    <location>
        <begin position="86"/>
        <end position="206"/>
    </location>
</feature>
<evidence type="ECO:0000256" key="1">
    <source>
        <dbReference type="SAM" id="MobiDB-lite"/>
    </source>
</evidence>
<evidence type="ECO:0000259" key="3">
    <source>
        <dbReference type="Pfam" id="PF12682"/>
    </source>
</evidence>
<feature type="signal peptide" evidence="2">
    <location>
        <begin position="1"/>
        <end position="24"/>
    </location>
</feature>
<feature type="chain" id="PRO_5045185658" evidence="2">
    <location>
        <begin position="25"/>
        <end position="232"/>
    </location>
</feature>
<evidence type="ECO:0000256" key="2">
    <source>
        <dbReference type="SAM" id="SignalP"/>
    </source>
</evidence>
<dbReference type="SUPFAM" id="SSF52218">
    <property type="entry name" value="Flavoproteins"/>
    <property type="match status" value="1"/>
</dbReference>
<dbReference type="InterPro" id="IPR029039">
    <property type="entry name" value="Flavoprotein-like_sf"/>
</dbReference>
<gene>
    <name evidence="4" type="ORF">GC101_01240</name>
</gene>
<feature type="compositionally biased region" description="Polar residues" evidence="1">
    <location>
        <begin position="38"/>
        <end position="48"/>
    </location>
</feature>
<dbReference type="Pfam" id="PF12682">
    <property type="entry name" value="Flavodoxin_4"/>
    <property type="match status" value="1"/>
</dbReference>
<dbReference type="InterPro" id="IPR008254">
    <property type="entry name" value="Flavodoxin/NO_synth"/>
</dbReference>
<dbReference type="EMBL" id="WHOB01000012">
    <property type="protein sequence ID" value="NOU77496.1"/>
    <property type="molecule type" value="Genomic_DNA"/>
</dbReference>
<comment type="caution">
    <text evidence="4">The sequence shown here is derived from an EMBL/GenBank/DDBJ whole genome shotgun (WGS) entry which is preliminary data.</text>
</comment>
<dbReference type="PANTHER" id="PTHR39201">
    <property type="entry name" value="EXPORTED PROTEIN-RELATED"/>
    <property type="match status" value="1"/>
</dbReference>
<dbReference type="NCBIfam" id="NF005389">
    <property type="entry name" value="PRK06934.1"/>
    <property type="match status" value="1"/>
</dbReference>
<keyword evidence="2" id="KW-0732">Signal</keyword>
<sequence>MKKSLTSLLPVLMLSILAACGRSASDTAESTPIAESLPATSGTQTNAEAGQSSHSILIAYFTMPESDGVDAVASASRVVTDDEILGNTQFIAQAIQSTLGGDLFAIETVQDYPGAHDDLLDFAENEQDEQMKPELATHVDNMENYDVIFLGYPNWWADMPMPLYSFLEEYDLSGKRIIPFVTHDGSRFSRTIRTIEELQPDATLVSEGFNVSRNNIVEAEGDVSEWALGLDL</sequence>
<proteinExistence type="predicted"/>
<reference evidence="4 5" key="1">
    <citation type="submission" date="2019-10" db="EMBL/GenBank/DDBJ databases">
        <title>Description of Paenibacillus terricola sp. nov.</title>
        <authorList>
            <person name="Carlier A."/>
            <person name="Qi S."/>
        </authorList>
    </citation>
    <scope>NUCLEOTIDE SEQUENCE [LARGE SCALE GENOMIC DNA]</scope>
    <source>
        <strain evidence="4 5">LMG 31459</strain>
    </source>
</reference>
<name>A0ABX1YBB8_9BACL</name>
<evidence type="ECO:0000313" key="5">
    <source>
        <dbReference type="Proteomes" id="UP000596857"/>
    </source>
</evidence>
<dbReference type="Gene3D" id="3.40.50.360">
    <property type="match status" value="1"/>
</dbReference>
<dbReference type="PANTHER" id="PTHR39201:SF1">
    <property type="entry name" value="FLAVODOXIN-LIKE DOMAIN-CONTAINING PROTEIN"/>
    <property type="match status" value="1"/>
</dbReference>
<protein>
    <submittedName>
        <fullName evidence="4">Flavodoxin</fullName>
    </submittedName>
</protein>
<keyword evidence="5" id="KW-1185">Reference proteome</keyword>
<accession>A0ABX1YBB8</accession>
<feature type="region of interest" description="Disordered" evidence="1">
    <location>
        <begin position="29"/>
        <end position="48"/>
    </location>
</feature>